<evidence type="ECO:0008006" key="4">
    <source>
        <dbReference type="Google" id="ProtNLM"/>
    </source>
</evidence>
<gene>
    <name evidence="2" type="ORF">SAMN05421870_106125</name>
</gene>
<dbReference type="RefSeq" id="WP_075000765.1">
    <property type="nucleotide sequence ID" value="NZ_FOGO01000006.1"/>
</dbReference>
<evidence type="ECO:0000256" key="1">
    <source>
        <dbReference type="SAM" id="Phobius"/>
    </source>
</evidence>
<feature type="transmembrane region" description="Helical" evidence="1">
    <location>
        <begin position="26"/>
        <end position="44"/>
    </location>
</feature>
<dbReference type="OrthoDB" id="4950461at2"/>
<dbReference type="InterPro" id="IPR021741">
    <property type="entry name" value="DUF3311"/>
</dbReference>
<dbReference type="EMBL" id="FOGO01000006">
    <property type="protein sequence ID" value="SER96282.1"/>
    <property type="molecule type" value="Genomic_DNA"/>
</dbReference>
<keyword evidence="3" id="KW-1185">Reference proteome</keyword>
<dbReference type="Pfam" id="PF11755">
    <property type="entry name" value="DUF3311"/>
    <property type="match status" value="1"/>
</dbReference>
<protein>
    <recommendedName>
        <fullName evidence="4">DUF3311 domain-containing protein</fullName>
    </recommendedName>
</protein>
<keyword evidence="1" id="KW-0472">Membrane</keyword>
<name>A0A1H9TGF2_9ACTN</name>
<sequence>MSEHHPVPEEEDPLAGLPRTGARRPALWLLLIPAVLYCAAPLVANRIEPRVAGLPFLLFWIVAATVVSPLVIWAVSRLDPAFAEGAAEPLPVDDEGGHPR</sequence>
<reference evidence="3" key="1">
    <citation type="submission" date="2016-10" db="EMBL/GenBank/DDBJ databases">
        <authorList>
            <person name="Varghese N."/>
            <person name="Submissions S."/>
        </authorList>
    </citation>
    <scope>NUCLEOTIDE SEQUENCE [LARGE SCALE GENOMIC DNA]</scope>
    <source>
        <strain evidence="3">CGMCC 4.6825</strain>
    </source>
</reference>
<keyword evidence="1" id="KW-0812">Transmembrane</keyword>
<organism evidence="2 3">
    <name type="scientific">Streptomyces qinglanensis</name>
    <dbReference type="NCBI Taxonomy" id="943816"/>
    <lineage>
        <taxon>Bacteria</taxon>
        <taxon>Bacillati</taxon>
        <taxon>Actinomycetota</taxon>
        <taxon>Actinomycetes</taxon>
        <taxon>Kitasatosporales</taxon>
        <taxon>Streptomycetaceae</taxon>
        <taxon>Streptomyces</taxon>
    </lineage>
</organism>
<evidence type="ECO:0000313" key="3">
    <source>
        <dbReference type="Proteomes" id="UP000182841"/>
    </source>
</evidence>
<feature type="transmembrane region" description="Helical" evidence="1">
    <location>
        <begin position="56"/>
        <end position="75"/>
    </location>
</feature>
<proteinExistence type="predicted"/>
<keyword evidence="1" id="KW-1133">Transmembrane helix</keyword>
<evidence type="ECO:0000313" key="2">
    <source>
        <dbReference type="EMBL" id="SER96282.1"/>
    </source>
</evidence>
<dbReference type="Proteomes" id="UP000182841">
    <property type="component" value="Unassembled WGS sequence"/>
</dbReference>
<dbReference type="AlphaFoldDB" id="A0A1H9TGF2"/>
<accession>A0A1H9TGF2</accession>